<reference evidence="1" key="1">
    <citation type="journal article" date="2019" name="bioRxiv">
        <title>The Genome of the Zebra Mussel, Dreissena polymorpha: A Resource for Invasive Species Research.</title>
        <authorList>
            <person name="McCartney M.A."/>
            <person name="Auch B."/>
            <person name="Kono T."/>
            <person name="Mallez S."/>
            <person name="Zhang Y."/>
            <person name="Obille A."/>
            <person name="Becker A."/>
            <person name="Abrahante J.E."/>
            <person name="Garbe J."/>
            <person name="Badalamenti J.P."/>
            <person name="Herman A."/>
            <person name="Mangelson H."/>
            <person name="Liachko I."/>
            <person name="Sullivan S."/>
            <person name="Sone E.D."/>
            <person name="Koren S."/>
            <person name="Silverstein K.A.T."/>
            <person name="Beckman K.B."/>
            <person name="Gohl D.M."/>
        </authorList>
    </citation>
    <scope>NUCLEOTIDE SEQUENCE</scope>
    <source>
        <strain evidence="1">Duluth1</strain>
        <tissue evidence="1">Whole animal</tissue>
    </source>
</reference>
<gene>
    <name evidence="1" type="ORF">DPMN_033246</name>
</gene>
<proteinExistence type="predicted"/>
<comment type="caution">
    <text evidence="1">The sequence shown here is derived from an EMBL/GenBank/DDBJ whole genome shotgun (WGS) entry which is preliminary data.</text>
</comment>
<keyword evidence="2" id="KW-1185">Reference proteome</keyword>
<evidence type="ECO:0000313" key="2">
    <source>
        <dbReference type="Proteomes" id="UP000828390"/>
    </source>
</evidence>
<dbReference type="Proteomes" id="UP000828390">
    <property type="component" value="Unassembled WGS sequence"/>
</dbReference>
<name>A0A9D4M5P3_DREPO</name>
<evidence type="ECO:0000313" key="1">
    <source>
        <dbReference type="EMBL" id="KAH3870066.1"/>
    </source>
</evidence>
<protein>
    <submittedName>
        <fullName evidence="1">Uncharacterized protein</fullName>
    </submittedName>
</protein>
<reference evidence="1" key="2">
    <citation type="submission" date="2020-11" db="EMBL/GenBank/DDBJ databases">
        <authorList>
            <person name="McCartney M.A."/>
            <person name="Auch B."/>
            <person name="Kono T."/>
            <person name="Mallez S."/>
            <person name="Becker A."/>
            <person name="Gohl D.M."/>
            <person name="Silverstein K.A.T."/>
            <person name="Koren S."/>
            <person name="Bechman K.B."/>
            <person name="Herman A."/>
            <person name="Abrahante J.E."/>
            <person name="Garbe J."/>
        </authorList>
    </citation>
    <scope>NUCLEOTIDE SEQUENCE</scope>
    <source>
        <strain evidence="1">Duluth1</strain>
        <tissue evidence="1">Whole animal</tissue>
    </source>
</reference>
<dbReference type="EMBL" id="JAIWYP010000002">
    <property type="protein sequence ID" value="KAH3870066.1"/>
    <property type="molecule type" value="Genomic_DNA"/>
</dbReference>
<dbReference type="AlphaFoldDB" id="A0A9D4M5P3"/>
<sequence length="52" mass="5545">MICFQRNQAYGKYGGLGTNVQLTAVKAASACAEGNVLFRMKEAHALGAITNR</sequence>
<accession>A0A9D4M5P3</accession>
<organism evidence="1 2">
    <name type="scientific">Dreissena polymorpha</name>
    <name type="common">Zebra mussel</name>
    <name type="synonym">Mytilus polymorpha</name>
    <dbReference type="NCBI Taxonomy" id="45954"/>
    <lineage>
        <taxon>Eukaryota</taxon>
        <taxon>Metazoa</taxon>
        <taxon>Spiralia</taxon>
        <taxon>Lophotrochozoa</taxon>
        <taxon>Mollusca</taxon>
        <taxon>Bivalvia</taxon>
        <taxon>Autobranchia</taxon>
        <taxon>Heteroconchia</taxon>
        <taxon>Euheterodonta</taxon>
        <taxon>Imparidentia</taxon>
        <taxon>Neoheterodontei</taxon>
        <taxon>Myida</taxon>
        <taxon>Dreissenoidea</taxon>
        <taxon>Dreissenidae</taxon>
        <taxon>Dreissena</taxon>
    </lineage>
</organism>